<dbReference type="Proteomes" id="UP001597214">
    <property type="component" value="Unassembled WGS sequence"/>
</dbReference>
<keyword evidence="2" id="KW-0808">Transferase</keyword>
<dbReference type="InterPro" id="IPR029044">
    <property type="entry name" value="Nucleotide-diphossugar_trans"/>
</dbReference>
<dbReference type="Pfam" id="PF00535">
    <property type="entry name" value="Glycos_transf_2"/>
    <property type="match status" value="1"/>
</dbReference>
<dbReference type="PANTHER" id="PTHR43630">
    <property type="entry name" value="POLY-BETA-1,6-N-ACETYL-D-GLUCOSAMINE SYNTHASE"/>
    <property type="match status" value="1"/>
</dbReference>
<dbReference type="InterPro" id="IPR001173">
    <property type="entry name" value="Glyco_trans_2-like"/>
</dbReference>
<evidence type="ECO:0000313" key="2">
    <source>
        <dbReference type="EMBL" id="MFD1736760.1"/>
    </source>
</evidence>
<dbReference type="Gene3D" id="3.90.550.10">
    <property type="entry name" value="Spore Coat Polysaccharide Biosynthesis Protein SpsA, Chain A"/>
    <property type="match status" value="1"/>
</dbReference>
<dbReference type="EMBL" id="JBHUEM010000011">
    <property type="protein sequence ID" value="MFD1736760.1"/>
    <property type="molecule type" value="Genomic_DNA"/>
</dbReference>
<dbReference type="SUPFAM" id="SSF53448">
    <property type="entry name" value="Nucleotide-diphospho-sugar transferases"/>
    <property type="match status" value="1"/>
</dbReference>
<gene>
    <name evidence="2" type="ORF">ACFSCX_09290</name>
</gene>
<comment type="caution">
    <text evidence="2">The sequence shown here is derived from an EMBL/GenBank/DDBJ whole genome shotgun (WGS) entry which is preliminary data.</text>
</comment>
<proteinExistence type="predicted"/>
<keyword evidence="2" id="KW-0328">Glycosyltransferase</keyword>
<reference evidence="3" key="1">
    <citation type="journal article" date="2019" name="Int. J. Syst. Evol. Microbiol.">
        <title>The Global Catalogue of Microorganisms (GCM) 10K type strain sequencing project: providing services to taxonomists for standard genome sequencing and annotation.</title>
        <authorList>
            <consortium name="The Broad Institute Genomics Platform"/>
            <consortium name="The Broad Institute Genome Sequencing Center for Infectious Disease"/>
            <person name="Wu L."/>
            <person name="Ma J."/>
        </authorList>
    </citation>
    <scope>NUCLEOTIDE SEQUENCE [LARGE SCALE GENOMIC DNA]</scope>
    <source>
        <strain evidence="3">CCUG 49339</strain>
    </source>
</reference>
<evidence type="ECO:0000259" key="1">
    <source>
        <dbReference type="Pfam" id="PF00535"/>
    </source>
</evidence>
<dbReference type="PANTHER" id="PTHR43630:SF2">
    <property type="entry name" value="GLYCOSYLTRANSFERASE"/>
    <property type="match status" value="1"/>
</dbReference>
<dbReference type="EC" id="2.4.-.-" evidence="2"/>
<accession>A0ABW4LNM6</accession>
<name>A0ABW4LNM6_9BACI</name>
<dbReference type="RefSeq" id="WP_377927929.1">
    <property type="nucleotide sequence ID" value="NZ_JBHUEM010000011.1"/>
</dbReference>
<dbReference type="GO" id="GO:0016757">
    <property type="term" value="F:glycosyltransferase activity"/>
    <property type="evidence" value="ECO:0007669"/>
    <property type="project" value="UniProtKB-KW"/>
</dbReference>
<organism evidence="2 3">
    <name type="scientific">Bacillus salitolerans</name>
    <dbReference type="NCBI Taxonomy" id="1437434"/>
    <lineage>
        <taxon>Bacteria</taxon>
        <taxon>Bacillati</taxon>
        <taxon>Bacillota</taxon>
        <taxon>Bacilli</taxon>
        <taxon>Bacillales</taxon>
        <taxon>Bacillaceae</taxon>
        <taxon>Bacillus</taxon>
    </lineage>
</organism>
<protein>
    <submittedName>
        <fullName evidence="2">Glycosyltransferase</fullName>
        <ecNumber evidence="2">2.4.-.-</ecNumber>
    </submittedName>
</protein>
<feature type="domain" description="Glycosyltransferase 2-like" evidence="1">
    <location>
        <begin position="1"/>
        <end position="49"/>
    </location>
</feature>
<keyword evidence="3" id="KW-1185">Reference proteome</keyword>
<evidence type="ECO:0000313" key="3">
    <source>
        <dbReference type="Proteomes" id="UP001597214"/>
    </source>
</evidence>
<sequence length="63" mass="7417">MIVKNEDKFILRCLHSLIGVVDEIIIVDSGSTDNKQEIITKFQNQYKKWFDIIDLNGKMTFLR</sequence>